<keyword evidence="16 18" id="KW-0472">Membrane</keyword>
<feature type="transmembrane region" description="Helical" evidence="18">
    <location>
        <begin position="275"/>
        <end position="298"/>
    </location>
</feature>
<dbReference type="SUPFAM" id="SSF81665">
    <property type="entry name" value="Calcium ATPase, transmembrane domain M"/>
    <property type="match status" value="1"/>
</dbReference>
<dbReference type="GO" id="GO:0046872">
    <property type="term" value="F:metal ion binding"/>
    <property type="evidence" value="ECO:0007669"/>
    <property type="project" value="UniProtKB-KW"/>
</dbReference>
<dbReference type="InterPro" id="IPR023299">
    <property type="entry name" value="ATPase_P-typ_cyto_dom_N"/>
</dbReference>
<dbReference type="EC" id="7.2.2.10" evidence="3"/>
<keyword evidence="10" id="KW-0106">Calcium</keyword>
<evidence type="ECO:0000256" key="1">
    <source>
        <dbReference type="ARBA" id="ARBA00004651"/>
    </source>
</evidence>
<name>A0A4R7KA39_9CLOT</name>
<dbReference type="Gene3D" id="3.40.1110.10">
    <property type="entry name" value="Calcium-transporting ATPase, cytoplasmic domain N"/>
    <property type="match status" value="1"/>
</dbReference>
<keyword evidence="8" id="KW-0479">Metal-binding</keyword>
<feature type="transmembrane region" description="Helical" evidence="18">
    <location>
        <begin position="80"/>
        <end position="96"/>
    </location>
</feature>
<dbReference type="SUPFAM" id="SSF81660">
    <property type="entry name" value="Metal cation-transporting ATPase, ATP-binding domain N"/>
    <property type="match status" value="1"/>
</dbReference>
<evidence type="ECO:0000259" key="19">
    <source>
        <dbReference type="SMART" id="SM00831"/>
    </source>
</evidence>
<dbReference type="NCBIfam" id="TIGR01494">
    <property type="entry name" value="ATPase_P-type"/>
    <property type="match status" value="3"/>
</dbReference>
<evidence type="ECO:0000256" key="2">
    <source>
        <dbReference type="ARBA" id="ARBA00005675"/>
    </source>
</evidence>
<dbReference type="RefSeq" id="WP_133628847.1">
    <property type="nucleotide sequence ID" value="NZ_SOAZ01000021.1"/>
</dbReference>
<dbReference type="SFLD" id="SFLDS00003">
    <property type="entry name" value="Haloacid_Dehalogenase"/>
    <property type="match status" value="1"/>
</dbReference>
<feature type="transmembrane region" description="Helical" evidence="18">
    <location>
        <begin position="838"/>
        <end position="858"/>
    </location>
</feature>
<evidence type="ECO:0000256" key="18">
    <source>
        <dbReference type="SAM" id="Phobius"/>
    </source>
</evidence>
<dbReference type="SMART" id="SM00831">
    <property type="entry name" value="Cation_ATPase_N"/>
    <property type="match status" value="1"/>
</dbReference>
<reference evidence="20 21" key="1">
    <citation type="submission" date="2019-03" db="EMBL/GenBank/DDBJ databases">
        <title>Genomic Encyclopedia of Type Strains, Phase IV (KMG-IV): sequencing the most valuable type-strain genomes for metagenomic binning, comparative biology and taxonomic classification.</title>
        <authorList>
            <person name="Goeker M."/>
        </authorList>
    </citation>
    <scope>NUCLEOTIDE SEQUENCE [LARGE SCALE GENOMIC DNA]</scope>
    <source>
        <strain evidence="20 21">DSM 24455</strain>
    </source>
</reference>
<dbReference type="GO" id="GO:0005524">
    <property type="term" value="F:ATP binding"/>
    <property type="evidence" value="ECO:0007669"/>
    <property type="project" value="UniProtKB-KW"/>
</dbReference>
<dbReference type="InterPro" id="IPR008250">
    <property type="entry name" value="ATPase_P-typ_transduc_dom_A_sf"/>
</dbReference>
<dbReference type="InterPro" id="IPR036412">
    <property type="entry name" value="HAD-like_sf"/>
</dbReference>
<evidence type="ECO:0000256" key="4">
    <source>
        <dbReference type="ARBA" id="ARBA00022448"/>
    </source>
</evidence>
<feature type="transmembrane region" description="Helical" evidence="18">
    <location>
        <begin position="810"/>
        <end position="826"/>
    </location>
</feature>
<dbReference type="Proteomes" id="UP000295325">
    <property type="component" value="Unassembled WGS sequence"/>
</dbReference>
<dbReference type="GO" id="GO:0005886">
    <property type="term" value="C:plasma membrane"/>
    <property type="evidence" value="ECO:0007669"/>
    <property type="project" value="UniProtKB-SubCell"/>
</dbReference>
<dbReference type="FunFam" id="1.20.1110.10:FF:000065">
    <property type="entry name" value="Sarcoplasmic/endoplasmic reticulum calcium ATPase 1"/>
    <property type="match status" value="1"/>
</dbReference>
<dbReference type="Pfam" id="PF00689">
    <property type="entry name" value="Cation_ATPase_C"/>
    <property type="match status" value="1"/>
</dbReference>
<evidence type="ECO:0000256" key="16">
    <source>
        <dbReference type="ARBA" id="ARBA00023136"/>
    </source>
</evidence>
<dbReference type="InterPro" id="IPR018303">
    <property type="entry name" value="ATPase_P-typ_P_site"/>
</dbReference>
<evidence type="ECO:0000256" key="10">
    <source>
        <dbReference type="ARBA" id="ARBA00022837"/>
    </source>
</evidence>
<dbReference type="InterPro" id="IPR001757">
    <property type="entry name" value="P_typ_ATPase"/>
</dbReference>
<dbReference type="SUPFAM" id="SSF56784">
    <property type="entry name" value="HAD-like"/>
    <property type="match status" value="1"/>
</dbReference>
<keyword evidence="12" id="KW-0460">Magnesium</keyword>
<keyword evidence="15" id="KW-0406">Ion transport</keyword>
<evidence type="ECO:0000313" key="21">
    <source>
        <dbReference type="Proteomes" id="UP000295325"/>
    </source>
</evidence>
<comment type="caution">
    <text evidence="20">The sequence shown here is derived from an EMBL/GenBank/DDBJ whole genome shotgun (WGS) entry which is preliminary data.</text>
</comment>
<dbReference type="Gene3D" id="3.40.50.1000">
    <property type="entry name" value="HAD superfamily/HAD-like"/>
    <property type="match status" value="1"/>
</dbReference>
<keyword evidence="4" id="KW-0813">Transport</keyword>
<dbReference type="Gene3D" id="1.20.1110.10">
    <property type="entry name" value="Calcium-transporting ATPase, transmembrane domain"/>
    <property type="match status" value="1"/>
</dbReference>
<keyword evidence="13" id="KW-1278">Translocase</keyword>
<dbReference type="SFLD" id="SFLDG00002">
    <property type="entry name" value="C1.7:_P-type_atpase_like"/>
    <property type="match status" value="1"/>
</dbReference>
<dbReference type="FunFam" id="3.40.50.1000:FF:000028">
    <property type="entry name" value="Calcium-transporting P-type ATPase, putative"/>
    <property type="match status" value="1"/>
</dbReference>
<dbReference type="NCBIfam" id="TIGR01517">
    <property type="entry name" value="ATPase-IIB_Ca"/>
    <property type="match status" value="1"/>
</dbReference>
<dbReference type="EMBL" id="SOAZ01000021">
    <property type="protein sequence ID" value="TDT51118.1"/>
    <property type="molecule type" value="Genomic_DNA"/>
</dbReference>
<dbReference type="Pfam" id="PF00122">
    <property type="entry name" value="E1-E2_ATPase"/>
    <property type="match status" value="1"/>
</dbReference>
<keyword evidence="14 18" id="KW-1133">Transmembrane helix</keyword>
<dbReference type="AlphaFoldDB" id="A0A4R7KA39"/>
<evidence type="ECO:0000256" key="12">
    <source>
        <dbReference type="ARBA" id="ARBA00022842"/>
    </source>
</evidence>
<dbReference type="GO" id="GO:0005388">
    <property type="term" value="F:P-type calcium transporter activity"/>
    <property type="evidence" value="ECO:0007669"/>
    <property type="project" value="UniProtKB-EC"/>
</dbReference>
<dbReference type="GO" id="GO:0140352">
    <property type="term" value="P:export from cell"/>
    <property type="evidence" value="ECO:0007669"/>
    <property type="project" value="UniProtKB-ARBA"/>
</dbReference>
<dbReference type="CDD" id="cd02089">
    <property type="entry name" value="P-type_ATPase_Ca_prok"/>
    <property type="match status" value="1"/>
</dbReference>
<evidence type="ECO:0000313" key="20">
    <source>
        <dbReference type="EMBL" id="TDT51118.1"/>
    </source>
</evidence>
<dbReference type="Pfam" id="PF00690">
    <property type="entry name" value="Cation_ATPase_N"/>
    <property type="match status" value="1"/>
</dbReference>
<feature type="domain" description="Cation-transporting P-type ATPase N-terminal" evidence="19">
    <location>
        <begin position="3"/>
        <end position="76"/>
    </location>
</feature>
<comment type="catalytic activity">
    <reaction evidence="17">
        <text>Ca(2+)(in) + ATP + H2O = Ca(2+)(out) + ADP + phosphate + H(+)</text>
        <dbReference type="Rhea" id="RHEA:18105"/>
        <dbReference type="ChEBI" id="CHEBI:15377"/>
        <dbReference type="ChEBI" id="CHEBI:15378"/>
        <dbReference type="ChEBI" id="CHEBI:29108"/>
        <dbReference type="ChEBI" id="CHEBI:30616"/>
        <dbReference type="ChEBI" id="CHEBI:43474"/>
        <dbReference type="ChEBI" id="CHEBI:456216"/>
        <dbReference type="EC" id="7.2.2.10"/>
    </reaction>
</comment>
<evidence type="ECO:0000256" key="11">
    <source>
        <dbReference type="ARBA" id="ARBA00022840"/>
    </source>
</evidence>
<dbReference type="InterPro" id="IPR023214">
    <property type="entry name" value="HAD_sf"/>
</dbReference>
<evidence type="ECO:0000256" key="13">
    <source>
        <dbReference type="ARBA" id="ARBA00022967"/>
    </source>
</evidence>
<dbReference type="InterPro" id="IPR044492">
    <property type="entry name" value="P_typ_ATPase_HD_dom"/>
</dbReference>
<dbReference type="OrthoDB" id="9760364at2"/>
<dbReference type="SUPFAM" id="SSF81653">
    <property type="entry name" value="Calcium ATPase, transduction domain A"/>
    <property type="match status" value="1"/>
</dbReference>
<evidence type="ECO:0000256" key="6">
    <source>
        <dbReference type="ARBA" id="ARBA00022568"/>
    </source>
</evidence>
<keyword evidence="7 18" id="KW-0812">Transmembrane</keyword>
<protein>
    <recommendedName>
        <fullName evidence="3">P-type Ca(2+) transporter</fullName>
        <ecNumber evidence="3">7.2.2.10</ecNumber>
    </recommendedName>
</protein>
<dbReference type="Pfam" id="PF13246">
    <property type="entry name" value="Cation_ATPase"/>
    <property type="match status" value="1"/>
</dbReference>
<dbReference type="PROSITE" id="PS00154">
    <property type="entry name" value="ATPASE_E1_E2"/>
    <property type="match status" value="1"/>
</dbReference>
<dbReference type="InterPro" id="IPR006068">
    <property type="entry name" value="ATPase_P-typ_cation-transptr_C"/>
</dbReference>
<feature type="transmembrane region" description="Helical" evidence="18">
    <location>
        <begin position="666"/>
        <end position="686"/>
    </location>
</feature>
<feature type="transmembrane region" description="Helical" evidence="18">
    <location>
        <begin position="244"/>
        <end position="263"/>
    </location>
</feature>
<dbReference type="PRINTS" id="PR00119">
    <property type="entry name" value="CATATPASE"/>
</dbReference>
<keyword evidence="11" id="KW-0067">ATP-binding</keyword>
<dbReference type="InterPro" id="IPR023298">
    <property type="entry name" value="ATPase_P-typ_TM_dom_sf"/>
</dbReference>
<evidence type="ECO:0000256" key="17">
    <source>
        <dbReference type="ARBA" id="ARBA00048694"/>
    </source>
</evidence>
<keyword evidence="21" id="KW-1185">Reference proteome</keyword>
<evidence type="ECO:0000256" key="9">
    <source>
        <dbReference type="ARBA" id="ARBA00022741"/>
    </source>
</evidence>
<dbReference type="InterPro" id="IPR005782">
    <property type="entry name" value="P-type_ATPase_IIA"/>
</dbReference>
<keyword evidence="5" id="KW-1003">Cell membrane</keyword>
<dbReference type="InterPro" id="IPR004014">
    <property type="entry name" value="ATPase_P-typ_cation-transptr_N"/>
</dbReference>
<feature type="transmembrane region" description="Helical" evidence="18">
    <location>
        <begin position="56"/>
        <end position="74"/>
    </location>
</feature>
<evidence type="ECO:0000256" key="5">
    <source>
        <dbReference type="ARBA" id="ARBA00022475"/>
    </source>
</evidence>
<dbReference type="NCBIfam" id="TIGR01522">
    <property type="entry name" value="ATPase-IIA2_Ca"/>
    <property type="match status" value="1"/>
</dbReference>
<dbReference type="PRINTS" id="PR00120">
    <property type="entry name" value="HATPASE"/>
</dbReference>
<evidence type="ECO:0000256" key="8">
    <source>
        <dbReference type="ARBA" id="ARBA00022723"/>
    </source>
</evidence>
<dbReference type="Gene3D" id="2.70.150.10">
    <property type="entry name" value="Calcium-transporting ATPase, cytoplasmic transduction domain A"/>
    <property type="match status" value="1"/>
</dbReference>
<comment type="similarity">
    <text evidence="2">Belongs to the cation transport ATPase (P-type) (TC 3.A.3) family. Type IIA subfamily.</text>
</comment>
<evidence type="ECO:0000256" key="3">
    <source>
        <dbReference type="ARBA" id="ARBA00012790"/>
    </source>
</evidence>
<accession>A0A4R7KA39</accession>
<evidence type="ECO:0000256" key="7">
    <source>
        <dbReference type="ARBA" id="ARBA00022692"/>
    </source>
</evidence>
<comment type="subcellular location">
    <subcellularLocation>
        <location evidence="1">Cell membrane</location>
        <topology evidence="1">Multi-pass membrane protein</topology>
    </subcellularLocation>
</comment>
<sequence length="863" mass="94237">MDNFHALSKQEIFEKFKSQENGISREDAQKRLEKYGYNEFKEKKGKSMLERFIDQFKDILIIILLIAAAISFALGERIDSVIILLIVVLNAILGVVQENKAEQSLNALKKMAAPLAHVIRDGKSAEIPAREVVPGDIVVLEAGKYVPADLRLIEASNLKIEESSLTGESVPVDKSDEIIEDVNIPIGDRKNMAFMSSMVTYGRGKGIVVGTGMNTEIGKIADMISNVEEEKTPLQKKLADVGKTLGFAALIICAIIFIVGLLQGREAFHMFMTSVSLAVAAIPEGLPAVVTIVLAVGVQKMIKRNAIIRKLPAVETLGSASVICSDKTGTLTQNKMTVKKIFTINGYSDDIADAKRVLTIANLCNDTQVIEEDGNFRTIGDPTETALVDIALSSGIDKRELEKEYVRIDEIPFDSDRKLMTTFNRSSEGIIANIKGAPDILLSRCKYILDGDEIREITAKDVDAIKTANEEMGKTALRVLALGFKNMDKVDKENAERDIVFAGLIGMIDPPREEAKEAVKLCKTAGIKPVMITGDHKITAMAIAKELGILEDESGAISGAELENMSQKELEDRVEDISVYARVSPEHKVRIVEAWKSKGKVVAMTGDGVNDAPALKMANIGAAMGITGTDVAKSAADMVLTDDNFATIVSAVEEGRTIYSNIKKSINFLISCNIGEILTLFIATIFNLPEPLLPIHILWVNLVTDSLPALALGMEPPEKDVMKRPPRDANEGLFAGGLGLKIALQGIIIGTVTLAAYLYGHYVVGEEIVARSMAFFTLSFSQLVHAFNIRYEKDSVIFNRMFSNRYMNRAFLISALIQMIVLAAPFTRSIFKVVLLDWTQIGVVVLCSIAPLIVVEIAKAIKK</sequence>
<dbReference type="FunFam" id="3.40.50.1000:FF:000001">
    <property type="entry name" value="Phospholipid-transporting ATPase IC"/>
    <property type="match status" value="1"/>
</dbReference>
<dbReference type="InterPro" id="IPR006413">
    <property type="entry name" value="P-type_ATPase_IIA_PMR1"/>
</dbReference>
<evidence type="ECO:0000256" key="15">
    <source>
        <dbReference type="ARBA" id="ARBA00023065"/>
    </source>
</evidence>
<gene>
    <name evidence="20" type="ORF">EDD71_12144</name>
</gene>
<dbReference type="GO" id="GO:0016887">
    <property type="term" value="F:ATP hydrolysis activity"/>
    <property type="evidence" value="ECO:0007669"/>
    <property type="project" value="InterPro"/>
</dbReference>
<dbReference type="InterPro" id="IPR006408">
    <property type="entry name" value="P-type_ATPase_IIB"/>
</dbReference>
<organism evidence="20 21">
    <name type="scientific">Fonticella tunisiensis</name>
    <dbReference type="NCBI Taxonomy" id="1096341"/>
    <lineage>
        <taxon>Bacteria</taxon>
        <taxon>Bacillati</taxon>
        <taxon>Bacillota</taxon>
        <taxon>Clostridia</taxon>
        <taxon>Eubacteriales</taxon>
        <taxon>Clostridiaceae</taxon>
        <taxon>Fonticella</taxon>
    </lineage>
</organism>
<evidence type="ECO:0000256" key="14">
    <source>
        <dbReference type="ARBA" id="ARBA00022989"/>
    </source>
</evidence>
<dbReference type="FunFam" id="2.70.150.10:FF:000016">
    <property type="entry name" value="Calcium-transporting P-type ATPase putative"/>
    <property type="match status" value="1"/>
</dbReference>
<dbReference type="NCBIfam" id="TIGR01116">
    <property type="entry name" value="ATPase-IIA1_Ca"/>
    <property type="match status" value="1"/>
</dbReference>
<keyword evidence="9" id="KW-0547">Nucleotide-binding</keyword>
<keyword evidence="6" id="KW-0109">Calcium transport</keyword>
<dbReference type="PANTHER" id="PTHR42861">
    <property type="entry name" value="CALCIUM-TRANSPORTING ATPASE"/>
    <property type="match status" value="1"/>
</dbReference>
<feature type="transmembrane region" description="Helical" evidence="18">
    <location>
        <begin position="733"/>
        <end position="756"/>
    </location>
</feature>
<dbReference type="InterPro" id="IPR059000">
    <property type="entry name" value="ATPase_P-type_domA"/>
</dbReference>
<proteinExistence type="inferred from homology"/>
<dbReference type="SFLD" id="SFLDF00027">
    <property type="entry name" value="p-type_atpase"/>
    <property type="match status" value="1"/>
</dbReference>